<gene>
    <name evidence="1" type="ORF">FNH13_16090</name>
</gene>
<organism evidence="1 2">
    <name type="scientific">Ornithinimicrobium ciconiae</name>
    <dbReference type="NCBI Taxonomy" id="2594265"/>
    <lineage>
        <taxon>Bacteria</taxon>
        <taxon>Bacillati</taxon>
        <taxon>Actinomycetota</taxon>
        <taxon>Actinomycetes</taxon>
        <taxon>Micrococcales</taxon>
        <taxon>Ornithinimicrobiaceae</taxon>
        <taxon>Ornithinimicrobium</taxon>
    </lineage>
</organism>
<dbReference type="AlphaFoldDB" id="A0A516GDS7"/>
<evidence type="ECO:0000313" key="2">
    <source>
        <dbReference type="Proteomes" id="UP000315395"/>
    </source>
</evidence>
<dbReference type="EMBL" id="CP041616">
    <property type="protein sequence ID" value="QDO89667.1"/>
    <property type="molecule type" value="Genomic_DNA"/>
</dbReference>
<dbReference type="KEGG" id="orz:FNH13_16090"/>
<accession>A0A516GDS7</accession>
<evidence type="ECO:0000313" key="1">
    <source>
        <dbReference type="EMBL" id="QDO89667.1"/>
    </source>
</evidence>
<dbReference type="Proteomes" id="UP000315395">
    <property type="component" value="Chromosome"/>
</dbReference>
<dbReference type="RefSeq" id="WP_143784389.1">
    <property type="nucleotide sequence ID" value="NZ_CP041616.1"/>
</dbReference>
<proteinExistence type="predicted"/>
<reference evidence="1 2" key="1">
    <citation type="submission" date="2019-07" db="EMBL/GenBank/DDBJ databases">
        <title>complete genome sequencing of Ornithinimicrobium sp. H23M54.</title>
        <authorList>
            <person name="Bae J.-W."/>
            <person name="Lee S.-Y."/>
        </authorList>
    </citation>
    <scope>NUCLEOTIDE SEQUENCE [LARGE SCALE GENOMIC DNA]</scope>
    <source>
        <strain evidence="1 2">H23M54</strain>
    </source>
</reference>
<dbReference type="OrthoDB" id="4793422at2"/>
<name>A0A516GDS7_9MICO</name>
<dbReference type="Pfam" id="PF10739">
    <property type="entry name" value="DUF2550"/>
    <property type="match status" value="1"/>
</dbReference>
<sequence>MDAGVLVLIALAVLSAALVMGIGLLAFHHFAGSARSFPCAYRSGEHEDWSRGLLHYDTGRLDHYGRGGPFRQPLHKWQRSALDLGIAREENPAAFPWLNAPVIAVPCEYADTRFELALGLEHYTGLRSWLESVPPGWNANVA</sequence>
<dbReference type="InterPro" id="IPR019675">
    <property type="entry name" value="DUF2550"/>
</dbReference>
<keyword evidence="2" id="KW-1185">Reference proteome</keyword>
<protein>
    <submittedName>
        <fullName evidence="1">DUF2550 family protein</fullName>
    </submittedName>
</protein>